<feature type="region of interest" description="Disordered" evidence="1">
    <location>
        <begin position="269"/>
        <end position="344"/>
    </location>
</feature>
<protein>
    <submittedName>
        <fullName evidence="2">Uncharacterized protein</fullName>
    </submittedName>
</protein>
<feature type="compositionally biased region" description="Polar residues" evidence="1">
    <location>
        <begin position="423"/>
        <end position="433"/>
    </location>
</feature>
<sequence>MNMDKSRTSNKAAVDFVSNFNEIYFRSISHILSSFVQNGFLKELFEKNPSAPADKGQILIRRFGNAAKCQPPTQAEATNIQPTTLSLIFSIAFYAASKSWDNFSFQFLSEFGDIHVGSNEEDDMLDDSSVDEPDKAQPKPKTKNTPDKKKSGKTGKVPDSFLKNLFDKNPSKTVDNTQLLIQKFGDTTNLANFTSQDQATNIQPTTLSLIFSIALYVSSRSWETFVIKYYMTFGNMGEIAYDEGVTDDGEYELSLDGLDEDEIHQIIDNKIEIQTPNPVDDTPPTKNTLDKKISGKTGKDSVSNKSKKKDKQQSSTKALKNNNELKNPTTQKKAKKSLKNGVGGNNDNKECVWANLHGEVSSRGAPLFNGSTLCVVQVLENFCDQVLHDFGDMGDVAYDDSVTDDGLDESSEDGLDEDKINFISKSELQTPNP</sequence>
<name>A0A2I1HKG1_9GLOM</name>
<comment type="caution">
    <text evidence="2">The sequence shown here is derived from an EMBL/GenBank/DDBJ whole genome shotgun (WGS) entry which is preliminary data.</text>
</comment>
<dbReference type="AlphaFoldDB" id="A0A2I1HKG1"/>
<feature type="compositionally biased region" description="Acidic residues" evidence="1">
    <location>
        <begin position="120"/>
        <end position="131"/>
    </location>
</feature>
<organism evidence="2 3">
    <name type="scientific">Rhizophagus irregularis</name>
    <dbReference type="NCBI Taxonomy" id="588596"/>
    <lineage>
        <taxon>Eukaryota</taxon>
        <taxon>Fungi</taxon>
        <taxon>Fungi incertae sedis</taxon>
        <taxon>Mucoromycota</taxon>
        <taxon>Glomeromycotina</taxon>
        <taxon>Glomeromycetes</taxon>
        <taxon>Glomerales</taxon>
        <taxon>Glomeraceae</taxon>
        <taxon>Rhizophagus</taxon>
    </lineage>
</organism>
<dbReference type="VEuPathDB" id="FungiDB:RhiirA1_467587"/>
<keyword evidence="3" id="KW-1185">Reference proteome</keyword>
<feature type="region of interest" description="Disordered" evidence="1">
    <location>
        <begin position="401"/>
        <end position="433"/>
    </location>
</feature>
<dbReference type="VEuPathDB" id="FungiDB:RhiirA1_482239"/>
<dbReference type="VEuPathDB" id="FungiDB:RhiirA1_465486"/>
<dbReference type="VEuPathDB" id="FungiDB:RhiirFUN_025584"/>
<gene>
    <name evidence="2" type="ORF">RhiirA4_430360</name>
</gene>
<evidence type="ECO:0000313" key="2">
    <source>
        <dbReference type="EMBL" id="PKY59369.1"/>
    </source>
</evidence>
<dbReference type="EMBL" id="LLXI01003518">
    <property type="protein sequence ID" value="PKY59369.1"/>
    <property type="molecule type" value="Genomic_DNA"/>
</dbReference>
<feature type="compositionally biased region" description="Basic and acidic residues" evidence="1">
    <location>
        <begin position="288"/>
        <end position="299"/>
    </location>
</feature>
<accession>A0A2I1HKG1</accession>
<feature type="region of interest" description="Disordered" evidence="1">
    <location>
        <begin position="120"/>
        <end position="160"/>
    </location>
</feature>
<evidence type="ECO:0000313" key="3">
    <source>
        <dbReference type="Proteomes" id="UP000234323"/>
    </source>
</evidence>
<reference evidence="2 3" key="1">
    <citation type="submission" date="2015-10" db="EMBL/GenBank/DDBJ databases">
        <title>Genome analyses suggest a sexual origin of heterokaryosis in a supposedly ancient asexual fungus.</title>
        <authorList>
            <person name="Ropars J."/>
            <person name="Sedzielewska K."/>
            <person name="Noel J."/>
            <person name="Charron P."/>
            <person name="Farinelli L."/>
            <person name="Marton T."/>
            <person name="Kruger M."/>
            <person name="Pelin A."/>
            <person name="Brachmann A."/>
            <person name="Corradi N."/>
        </authorList>
    </citation>
    <scope>NUCLEOTIDE SEQUENCE [LARGE SCALE GENOMIC DNA]</scope>
    <source>
        <strain evidence="2 3">A4</strain>
    </source>
</reference>
<evidence type="ECO:0000256" key="1">
    <source>
        <dbReference type="SAM" id="MobiDB-lite"/>
    </source>
</evidence>
<feature type="compositionally biased region" description="Polar residues" evidence="1">
    <location>
        <begin position="318"/>
        <end position="331"/>
    </location>
</feature>
<dbReference type="Proteomes" id="UP000234323">
    <property type="component" value="Unassembled WGS sequence"/>
</dbReference>
<proteinExistence type="predicted"/>
<feature type="compositionally biased region" description="Acidic residues" evidence="1">
    <location>
        <begin position="401"/>
        <end position="416"/>
    </location>
</feature>
<feature type="non-terminal residue" evidence="2">
    <location>
        <position position="433"/>
    </location>
</feature>